<dbReference type="Pfam" id="PF08706">
    <property type="entry name" value="D5_N"/>
    <property type="match status" value="1"/>
</dbReference>
<sequence length="625" mass="69596">MSDRLDRVRETLSNPEEIDMGPQDDDRFPGYDHMPDPPDYGDAPPPPAADGGDEPPEARGALLPLNDTGNGHRFALYCGDDAMSVPRVGWHIWDGRRWKLDPDGIAVRRFAQTIQSRIIGEIPYVALEDWQLEIIASEAEARRHHDELGAIDPESRTAEQKIEMEDLTQKLIWIRKLKDRKSGLKSDHRSFAKTSGNKGRLDALLTEATTSLSRNIDDLDSDPLTVNTETGILRFSVIGGTEAGFSRVADLRCEPHAREVPVEGSGDPQVITKLMPVSYDPSAACPKFEAFLQRVQPDPEMRQFLQRWWGLSMTALPVQKFVFQYGKGANGKSVLSDLMNRVLGDYAATVKIKSLTGRNNKSGADATPDLMPLVGARAALASEPEEGDRLQEGMIKEMTGGEPILVRQLHSDFIEVRPHFKLTISGNHRPDIRGTDDGIWRRVLLVPFDVQIPEAERDEKLIDKLWEERPGILNWLIEGLLGYLEGGLQEPEQVLSATQEYRADSDPIGSFLAECCVVSGSSDDFLSARDLIDGFNLWLDQRGEGMWGQRTVSLKFKAEAGRYRDPATNRPFTKGKRDVTGYRGIRFIDTFRTAYDDAPRNSQGRPVAHTASSGGSSSPDKDYSL</sequence>
<dbReference type="EMBL" id="FXTO01000054">
    <property type="protein sequence ID" value="SMO99453.1"/>
    <property type="molecule type" value="Genomic_DNA"/>
</dbReference>
<organism evidence="6 7">
    <name type="scientific">Thalassovita litoralis</name>
    <dbReference type="NCBI Taxonomy" id="1010611"/>
    <lineage>
        <taxon>Bacteria</taxon>
        <taxon>Pseudomonadati</taxon>
        <taxon>Pseudomonadota</taxon>
        <taxon>Alphaproteobacteria</taxon>
        <taxon>Rhodobacterales</taxon>
        <taxon>Roseobacteraceae</taxon>
        <taxon>Thalassovita</taxon>
    </lineage>
</organism>
<name>A0A521FTB4_9RHOB</name>
<evidence type="ECO:0000259" key="5">
    <source>
        <dbReference type="PROSITE" id="PS51206"/>
    </source>
</evidence>
<dbReference type="Proteomes" id="UP000316030">
    <property type="component" value="Unassembled WGS sequence"/>
</dbReference>
<evidence type="ECO:0000256" key="3">
    <source>
        <dbReference type="ARBA" id="ARBA00022840"/>
    </source>
</evidence>
<feature type="region of interest" description="Disordered" evidence="4">
    <location>
        <begin position="596"/>
        <end position="625"/>
    </location>
</feature>
<dbReference type="InterPro" id="IPR006500">
    <property type="entry name" value="Helicase_put_C_phage/plasmid"/>
</dbReference>
<feature type="compositionally biased region" description="Basic and acidic residues" evidence="4">
    <location>
        <begin position="1"/>
        <end position="10"/>
    </location>
</feature>
<dbReference type="GO" id="GO:0004386">
    <property type="term" value="F:helicase activity"/>
    <property type="evidence" value="ECO:0007669"/>
    <property type="project" value="UniProtKB-KW"/>
</dbReference>
<proteinExistence type="predicted"/>
<feature type="domain" description="SF3 helicase" evidence="5">
    <location>
        <begin position="300"/>
        <end position="461"/>
    </location>
</feature>
<dbReference type="PANTHER" id="PTHR35372">
    <property type="entry name" value="ATP BINDING PROTEIN-RELATED"/>
    <property type="match status" value="1"/>
</dbReference>
<dbReference type="GO" id="GO:0005524">
    <property type="term" value="F:ATP binding"/>
    <property type="evidence" value="ECO:0007669"/>
    <property type="project" value="UniProtKB-KW"/>
</dbReference>
<keyword evidence="7" id="KW-1185">Reference proteome</keyword>
<dbReference type="PANTHER" id="PTHR35372:SF2">
    <property type="entry name" value="SF3 HELICASE DOMAIN-CONTAINING PROTEIN"/>
    <property type="match status" value="1"/>
</dbReference>
<dbReference type="InterPro" id="IPR027417">
    <property type="entry name" value="P-loop_NTPase"/>
</dbReference>
<dbReference type="InterPro" id="IPR051620">
    <property type="entry name" value="ORF904-like_C"/>
</dbReference>
<dbReference type="PROSITE" id="PS51206">
    <property type="entry name" value="SF3_HELICASE_1"/>
    <property type="match status" value="1"/>
</dbReference>
<keyword evidence="1" id="KW-0547">Nucleotide-binding</keyword>
<keyword evidence="2" id="KW-0378">Hydrolase</keyword>
<evidence type="ECO:0000313" key="6">
    <source>
        <dbReference type="EMBL" id="SMO99453.1"/>
    </source>
</evidence>
<evidence type="ECO:0000256" key="2">
    <source>
        <dbReference type="ARBA" id="ARBA00022801"/>
    </source>
</evidence>
<dbReference type="InterPro" id="IPR045455">
    <property type="entry name" value="NrS-1_pol-like_helicase"/>
</dbReference>
<feature type="compositionally biased region" description="Basic and acidic residues" evidence="4">
    <location>
        <begin position="24"/>
        <end position="36"/>
    </location>
</feature>
<dbReference type="RefSeq" id="WP_185959106.1">
    <property type="nucleotide sequence ID" value="NZ_FXTO01000054.1"/>
</dbReference>
<feature type="compositionally biased region" description="Polar residues" evidence="4">
    <location>
        <begin position="600"/>
        <end position="618"/>
    </location>
</feature>
<gene>
    <name evidence="6" type="ORF">SAMN06265173_1549</name>
</gene>
<dbReference type="NCBIfam" id="TIGR01613">
    <property type="entry name" value="primase_Cterm"/>
    <property type="match status" value="1"/>
</dbReference>
<evidence type="ECO:0000256" key="1">
    <source>
        <dbReference type="ARBA" id="ARBA00022741"/>
    </source>
</evidence>
<dbReference type="InterPro" id="IPR014818">
    <property type="entry name" value="Phage/plasmid_primase_P4_C"/>
</dbReference>
<dbReference type="Pfam" id="PF19263">
    <property type="entry name" value="DUF5906"/>
    <property type="match status" value="1"/>
</dbReference>
<dbReference type="SMART" id="SM00885">
    <property type="entry name" value="D5_N"/>
    <property type="match status" value="1"/>
</dbReference>
<dbReference type="Gene3D" id="3.40.50.300">
    <property type="entry name" value="P-loop containing nucleotide triphosphate hydrolases"/>
    <property type="match status" value="1"/>
</dbReference>
<dbReference type="AlphaFoldDB" id="A0A521FTB4"/>
<accession>A0A521FTB4</accession>
<evidence type="ECO:0000313" key="7">
    <source>
        <dbReference type="Proteomes" id="UP000316030"/>
    </source>
</evidence>
<evidence type="ECO:0000256" key="4">
    <source>
        <dbReference type="SAM" id="MobiDB-lite"/>
    </source>
</evidence>
<keyword evidence="3" id="KW-0067">ATP-binding</keyword>
<reference evidence="6 7" key="1">
    <citation type="submission" date="2017-05" db="EMBL/GenBank/DDBJ databases">
        <authorList>
            <person name="Varghese N."/>
            <person name="Submissions S."/>
        </authorList>
    </citation>
    <scope>NUCLEOTIDE SEQUENCE [LARGE SCALE GENOMIC DNA]</scope>
    <source>
        <strain evidence="6 7">DSM 29506</strain>
    </source>
</reference>
<dbReference type="GO" id="GO:0016787">
    <property type="term" value="F:hydrolase activity"/>
    <property type="evidence" value="ECO:0007669"/>
    <property type="project" value="UniProtKB-KW"/>
</dbReference>
<feature type="region of interest" description="Disordered" evidence="4">
    <location>
        <begin position="1"/>
        <end position="66"/>
    </location>
</feature>
<protein>
    <submittedName>
        <fullName evidence="6">Putative DNA primase/helicase</fullName>
    </submittedName>
</protein>
<keyword evidence="6" id="KW-0347">Helicase</keyword>
<dbReference type="SUPFAM" id="SSF52540">
    <property type="entry name" value="P-loop containing nucleoside triphosphate hydrolases"/>
    <property type="match status" value="1"/>
</dbReference>
<dbReference type="InterPro" id="IPR014015">
    <property type="entry name" value="Helicase_SF3_DNA-vir"/>
</dbReference>